<keyword evidence="3" id="KW-1185">Reference proteome</keyword>
<keyword evidence="1" id="KW-0812">Transmembrane</keyword>
<dbReference type="Proteomes" id="UP001295684">
    <property type="component" value="Unassembled WGS sequence"/>
</dbReference>
<reference evidence="2" key="1">
    <citation type="submission" date="2023-07" db="EMBL/GenBank/DDBJ databases">
        <authorList>
            <consortium name="AG Swart"/>
            <person name="Singh M."/>
            <person name="Singh A."/>
            <person name="Seah K."/>
            <person name="Emmerich C."/>
        </authorList>
    </citation>
    <scope>NUCLEOTIDE SEQUENCE</scope>
    <source>
        <strain evidence="2">DP1</strain>
    </source>
</reference>
<protein>
    <recommendedName>
        <fullName evidence="4">Transmembrane protein</fullName>
    </recommendedName>
</protein>
<gene>
    <name evidence="2" type="ORF">ECRASSUSDP1_LOCUS20428</name>
</gene>
<evidence type="ECO:0000313" key="3">
    <source>
        <dbReference type="Proteomes" id="UP001295684"/>
    </source>
</evidence>
<evidence type="ECO:0000313" key="2">
    <source>
        <dbReference type="EMBL" id="CAI2379023.1"/>
    </source>
</evidence>
<accession>A0AAD1XU79</accession>
<sequence>MFFLLSKYTTEGLIISCKSTRSTPPNSPWQKFRVLFISKRRDKCDTELRKYRFKRQTYRNLYWSLGGVVAALAFHYYYYKILIYENGQVADFGEEYPYYQPSIISMWGHKIRRVRDLFVFSLRYHSASQDYTDNLNQNVVNPVFFEIYKYKRMLKWYRFRDMRDTSFDFMDIGEDMFDQVDDGL</sequence>
<name>A0AAD1XU79_EUPCR</name>
<comment type="caution">
    <text evidence="2">The sequence shown here is derived from an EMBL/GenBank/DDBJ whole genome shotgun (WGS) entry which is preliminary data.</text>
</comment>
<keyword evidence="1" id="KW-0472">Membrane</keyword>
<dbReference type="EMBL" id="CAMPGE010020827">
    <property type="protein sequence ID" value="CAI2379023.1"/>
    <property type="molecule type" value="Genomic_DNA"/>
</dbReference>
<organism evidence="2 3">
    <name type="scientific">Euplotes crassus</name>
    <dbReference type="NCBI Taxonomy" id="5936"/>
    <lineage>
        <taxon>Eukaryota</taxon>
        <taxon>Sar</taxon>
        <taxon>Alveolata</taxon>
        <taxon>Ciliophora</taxon>
        <taxon>Intramacronucleata</taxon>
        <taxon>Spirotrichea</taxon>
        <taxon>Hypotrichia</taxon>
        <taxon>Euplotida</taxon>
        <taxon>Euplotidae</taxon>
        <taxon>Moneuplotes</taxon>
    </lineage>
</organism>
<feature type="transmembrane region" description="Helical" evidence="1">
    <location>
        <begin position="60"/>
        <end position="79"/>
    </location>
</feature>
<evidence type="ECO:0000256" key="1">
    <source>
        <dbReference type="SAM" id="Phobius"/>
    </source>
</evidence>
<evidence type="ECO:0008006" key="4">
    <source>
        <dbReference type="Google" id="ProtNLM"/>
    </source>
</evidence>
<keyword evidence="1" id="KW-1133">Transmembrane helix</keyword>
<proteinExistence type="predicted"/>
<dbReference type="AlphaFoldDB" id="A0AAD1XU79"/>